<reference evidence="3" key="1">
    <citation type="submission" date="2013-09" db="EMBL/GenBank/DDBJ databases">
        <title>Corchorus olitorius genome sequencing.</title>
        <authorList>
            <person name="Alam M."/>
            <person name="Haque M.S."/>
            <person name="Islam M.S."/>
            <person name="Emdad E.M."/>
            <person name="Islam M.M."/>
            <person name="Ahmed B."/>
            <person name="Halim A."/>
            <person name="Hossen Q.M.M."/>
            <person name="Hossain M.Z."/>
            <person name="Ahmed R."/>
            <person name="Khan M.M."/>
            <person name="Islam R."/>
            <person name="Rashid M.M."/>
            <person name="Khan S.A."/>
            <person name="Rahman M.S."/>
            <person name="Alam M."/>
            <person name="Yahiya A.S."/>
            <person name="Khan M.S."/>
            <person name="Azam M.S."/>
            <person name="Haque T."/>
            <person name="Lashkar M.Z.H."/>
            <person name="Akhand A.I."/>
            <person name="Morshed G."/>
            <person name="Roy S."/>
            <person name="Uddin K.S."/>
            <person name="Rabeya T."/>
            <person name="Hossain A.S."/>
            <person name="Chowdhury A."/>
            <person name="Snigdha A.R."/>
            <person name="Mortoza M.S."/>
            <person name="Matin S.A."/>
            <person name="Hoque S.M.E."/>
            <person name="Islam M.K."/>
            <person name="Roy D.K."/>
            <person name="Haider R."/>
            <person name="Moosa M.M."/>
            <person name="Elias S.M."/>
            <person name="Hasan A.M."/>
            <person name="Jahan S."/>
            <person name="Shafiuddin M."/>
            <person name="Mahmood N."/>
            <person name="Shommy N.S."/>
        </authorList>
    </citation>
    <scope>NUCLEOTIDE SEQUENCE [LARGE SCALE GENOMIC DNA]</scope>
    <source>
        <strain evidence="3">cv. O-4</strain>
    </source>
</reference>
<dbReference type="SUPFAM" id="SSF53098">
    <property type="entry name" value="Ribonuclease H-like"/>
    <property type="match status" value="1"/>
</dbReference>
<evidence type="ECO:0000313" key="3">
    <source>
        <dbReference type="Proteomes" id="UP000187203"/>
    </source>
</evidence>
<dbReference type="AlphaFoldDB" id="A0A1R3JNZ0"/>
<comment type="caution">
    <text evidence="2">The sequence shown here is derived from an EMBL/GenBank/DDBJ whole genome shotgun (WGS) entry which is preliminary data.</text>
</comment>
<evidence type="ECO:0000313" key="2">
    <source>
        <dbReference type="EMBL" id="OMO96460.1"/>
    </source>
</evidence>
<name>A0A1R3JNZ0_9ROSI</name>
<dbReference type="Proteomes" id="UP000187203">
    <property type="component" value="Unassembled WGS sequence"/>
</dbReference>
<organism evidence="2 3">
    <name type="scientific">Corchorus olitorius</name>
    <dbReference type="NCBI Taxonomy" id="93759"/>
    <lineage>
        <taxon>Eukaryota</taxon>
        <taxon>Viridiplantae</taxon>
        <taxon>Streptophyta</taxon>
        <taxon>Embryophyta</taxon>
        <taxon>Tracheophyta</taxon>
        <taxon>Spermatophyta</taxon>
        <taxon>Magnoliopsida</taxon>
        <taxon>eudicotyledons</taxon>
        <taxon>Gunneridae</taxon>
        <taxon>Pentapetalae</taxon>
        <taxon>rosids</taxon>
        <taxon>malvids</taxon>
        <taxon>Malvales</taxon>
        <taxon>Malvaceae</taxon>
        <taxon>Grewioideae</taxon>
        <taxon>Apeibeae</taxon>
        <taxon>Corchorus</taxon>
    </lineage>
</organism>
<accession>A0A1R3JNZ0</accession>
<dbReference type="GO" id="GO:0046983">
    <property type="term" value="F:protein dimerization activity"/>
    <property type="evidence" value="ECO:0007669"/>
    <property type="project" value="InterPro"/>
</dbReference>
<proteinExistence type="predicted"/>
<evidence type="ECO:0000259" key="1">
    <source>
        <dbReference type="Pfam" id="PF05699"/>
    </source>
</evidence>
<keyword evidence="3" id="KW-1185">Reference proteome</keyword>
<sequence>MDEEVDDDSYDAMQKFLKHQMESGLEANKYELDIYLQEQMKQGAATFDVLLWWKLNSARFPILSCLVRDVIVVPVSTIASESAFSTSGRVLDVYRICLNPKMVQALICCQGWRKGSCEFGAEAKTH</sequence>
<dbReference type="InterPro" id="IPR012337">
    <property type="entry name" value="RNaseH-like_sf"/>
</dbReference>
<dbReference type="InterPro" id="IPR008906">
    <property type="entry name" value="HATC_C_dom"/>
</dbReference>
<dbReference type="Pfam" id="PF05699">
    <property type="entry name" value="Dimer_Tnp_hAT"/>
    <property type="match status" value="1"/>
</dbReference>
<feature type="domain" description="HAT C-terminal dimerisation" evidence="1">
    <location>
        <begin position="31"/>
        <end position="112"/>
    </location>
</feature>
<protein>
    <recommendedName>
        <fullName evidence="1">HAT C-terminal dimerisation domain-containing protein</fullName>
    </recommendedName>
</protein>
<dbReference type="PANTHER" id="PTHR23272">
    <property type="entry name" value="BED FINGER-RELATED"/>
    <property type="match status" value="1"/>
</dbReference>
<dbReference type="OrthoDB" id="999560at2759"/>
<dbReference type="EMBL" id="AWUE01015648">
    <property type="protein sequence ID" value="OMO96460.1"/>
    <property type="molecule type" value="Genomic_DNA"/>
</dbReference>
<dbReference type="PANTHER" id="PTHR23272:SF161">
    <property type="entry name" value="ZINC FINGER BED DOMAIN-CONTAINING PROTEIN RICESLEEPER 1-LIKE"/>
    <property type="match status" value="1"/>
</dbReference>
<dbReference type="STRING" id="93759.A0A1R3JNZ0"/>
<gene>
    <name evidence="2" type="ORF">COLO4_15248</name>
</gene>